<dbReference type="EMBL" id="CP001987">
    <property type="protein sequence ID" value="ADE72333.1"/>
    <property type="molecule type" value="Genomic_DNA"/>
</dbReference>
<keyword evidence="2" id="KW-1185">Reference proteome</keyword>
<protein>
    <submittedName>
        <fullName evidence="1">Uncharacterized protein</fullName>
    </submittedName>
</protein>
<geneLocation type="plasmid" evidence="1 2">
    <name>pBM400</name>
</geneLocation>
<dbReference type="AlphaFoldDB" id="D5E3F8"/>
<reference evidence="1 2" key="2">
    <citation type="journal article" date="2011" name="J. Bacteriol.">
        <title>Genome sequences of the biotechnologically important Bacillus megaterium strains QM B1551 and DSM319.</title>
        <authorList>
            <person name="Eppinger M."/>
            <person name="Bunk B."/>
            <person name="Johns M.A."/>
            <person name="Edirisinghe J.N."/>
            <person name="Kutumbaka K.K."/>
            <person name="Koenig S.S."/>
            <person name="Huot Creasy H."/>
            <person name="Rosovitz M.J."/>
            <person name="Riley D.R."/>
            <person name="Daugherty S."/>
            <person name="Martin M."/>
            <person name="Elbourne L.D."/>
            <person name="Paulsen I."/>
            <person name="Biedendieck R."/>
            <person name="Braun C."/>
            <person name="Grayburn S."/>
            <person name="Dhingra S."/>
            <person name="Lukyanchuk V."/>
            <person name="Ball B."/>
            <person name="Ul-Qamar R."/>
            <person name="Seibel J."/>
            <person name="Bremer E."/>
            <person name="Jahn D."/>
            <person name="Ravel J."/>
            <person name="Vary P.S."/>
        </authorList>
    </citation>
    <scope>NUCLEOTIDE SEQUENCE [LARGE SCALE GENOMIC DNA]</scope>
    <source>
        <strain evidence="2">ATCC 12872 / QMB1551</strain>
        <plasmid evidence="1">pBM400</plasmid>
    </source>
</reference>
<sequence length="52" mass="5936">MCSILILKLSFTTIKKATSASSGFPFKNRYILLNHHRLMSQILVLNPQSFLL</sequence>
<evidence type="ECO:0000313" key="1">
    <source>
        <dbReference type="EMBL" id="ADE72333.1"/>
    </source>
</evidence>
<dbReference type="HOGENOM" id="CLU_3076822_0_0_9"/>
<reference evidence="1 2" key="1">
    <citation type="journal article" date="2003" name="Appl. Environ. Microbiol.">
        <title>Sequencing and characterization of pBM400 from Bacillus megaterium QM B1551.</title>
        <authorList>
            <person name="Scholle M.D."/>
            <person name="White C.A."/>
            <person name="Kunnimalaiyaan M."/>
            <person name="Vary P.S."/>
        </authorList>
    </citation>
    <scope>NUCLEOTIDE SEQUENCE [LARGE SCALE GENOMIC DNA]</scope>
    <source>
        <strain evidence="2">ATCC 12872 / QMB1551</strain>
        <plasmid evidence="1">pBM400</plasmid>
    </source>
</reference>
<keyword evidence="1" id="KW-0614">Plasmid</keyword>
<proteinExistence type="predicted"/>
<dbReference type="KEGG" id="bmq:BMQ_pBM40052"/>
<dbReference type="Proteomes" id="UP000000935">
    <property type="component" value="Plasmid pBM400"/>
</dbReference>
<evidence type="ECO:0000313" key="2">
    <source>
        <dbReference type="Proteomes" id="UP000000935"/>
    </source>
</evidence>
<name>D5E3F8_PRIM1</name>
<accession>D5E3F8</accession>
<organism evidence="1 2">
    <name type="scientific">Priestia megaterium (strain ATCC 12872 / QMB1551)</name>
    <name type="common">Bacillus megaterium</name>
    <dbReference type="NCBI Taxonomy" id="545693"/>
    <lineage>
        <taxon>Bacteria</taxon>
        <taxon>Bacillati</taxon>
        <taxon>Bacillota</taxon>
        <taxon>Bacilli</taxon>
        <taxon>Bacillales</taxon>
        <taxon>Bacillaceae</taxon>
        <taxon>Priestia</taxon>
    </lineage>
</organism>
<gene>
    <name evidence="1" type="ordered locus">BMQ_pBM40052</name>
</gene>